<evidence type="ECO:0000313" key="4">
    <source>
        <dbReference type="Proteomes" id="UP000664521"/>
    </source>
</evidence>
<dbReference type="Proteomes" id="UP000664521">
    <property type="component" value="Unassembled WGS sequence"/>
</dbReference>
<evidence type="ECO:0000256" key="1">
    <source>
        <dbReference type="SAM" id="MobiDB-lite"/>
    </source>
</evidence>
<name>A0A8H3G4C8_9LECA</name>
<feature type="compositionally biased region" description="Polar residues" evidence="1">
    <location>
        <begin position="27"/>
        <end position="40"/>
    </location>
</feature>
<evidence type="ECO:0000256" key="2">
    <source>
        <dbReference type="SAM" id="Phobius"/>
    </source>
</evidence>
<keyword evidence="4" id="KW-1185">Reference proteome</keyword>
<keyword evidence="2" id="KW-0812">Transmembrane</keyword>
<protein>
    <submittedName>
        <fullName evidence="3">Uncharacterized protein</fullName>
    </submittedName>
</protein>
<evidence type="ECO:0000313" key="3">
    <source>
        <dbReference type="EMBL" id="CAF9934367.1"/>
    </source>
</evidence>
<feature type="transmembrane region" description="Helical" evidence="2">
    <location>
        <begin position="56"/>
        <end position="76"/>
    </location>
</feature>
<reference evidence="3" key="1">
    <citation type="submission" date="2021-03" db="EMBL/GenBank/DDBJ databases">
        <authorList>
            <person name="Tagirdzhanova G."/>
        </authorList>
    </citation>
    <scope>NUCLEOTIDE SEQUENCE</scope>
</reference>
<sequence length="565" mass="63045">MSSMNSRDDSEGENHEMVNMGDRRNPDTSLNRSHSHSPLLQMQGLGEPSSKTPITWIDAASVLLTLAAFAIAVVVIWNQYAAVQLGQINQLVVVGFALSVMNLGVQRQVQLAAIFAELQYGRSKLTNFDGLLRKSILSQRLDTTPRLILLVLIVVPLSLSAAYKQFSGGHSTRTASFGRPSNWGFISRPGWPWTGNGLSGAVDAYVPFWNDVGTGRTYGYNMLVASNTTAALLDTPEQDLIYAEQSGLRRGEYVTLNTTVNATVAQFTEIRPSDRVNAAYWENLWTKRGFINTTIDMSFDYLSQLSAPRSSNFSEIYLAIWNQTNESFQSTAQLFTQTRRYCQGTWNISAGNVTLLRAQLLEQTEDQTVVQELALDMGKWFTELLPEYNYRWYPPNNPMDINTFPPLVASMLWARVISKNGNQNTNRADKIPAHAARTYYQKAPQEIQKTNTVVTLKRSNWLLLLLAINPVIVILTVCFKGVLYSIPVSNGFGLVSLLSGLDENCPKLLHGASLSGTLRDDVYMRFEVVNGEDTDQTARGRIQVFLEKVAAPDRNGKVQRRIVYG</sequence>
<proteinExistence type="predicted"/>
<feature type="transmembrane region" description="Helical" evidence="2">
    <location>
        <begin position="461"/>
        <end position="483"/>
    </location>
</feature>
<organism evidence="3 4">
    <name type="scientific">Heterodermia speciosa</name>
    <dbReference type="NCBI Taxonomy" id="116794"/>
    <lineage>
        <taxon>Eukaryota</taxon>
        <taxon>Fungi</taxon>
        <taxon>Dikarya</taxon>
        <taxon>Ascomycota</taxon>
        <taxon>Pezizomycotina</taxon>
        <taxon>Lecanoromycetes</taxon>
        <taxon>OSLEUM clade</taxon>
        <taxon>Lecanoromycetidae</taxon>
        <taxon>Caliciales</taxon>
        <taxon>Physciaceae</taxon>
        <taxon>Heterodermia</taxon>
    </lineage>
</organism>
<keyword evidence="2" id="KW-1133">Transmembrane helix</keyword>
<dbReference type="OrthoDB" id="5420013at2759"/>
<gene>
    <name evidence="3" type="ORF">HETSPECPRED_009204</name>
</gene>
<accession>A0A8H3G4C8</accession>
<keyword evidence="2" id="KW-0472">Membrane</keyword>
<dbReference type="EMBL" id="CAJPDS010000074">
    <property type="protein sequence ID" value="CAF9934367.1"/>
    <property type="molecule type" value="Genomic_DNA"/>
</dbReference>
<comment type="caution">
    <text evidence="3">The sequence shown here is derived from an EMBL/GenBank/DDBJ whole genome shotgun (WGS) entry which is preliminary data.</text>
</comment>
<dbReference type="AlphaFoldDB" id="A0A8H3G4C8"/>
<feature type="region of interest" description="Disordered" evidence="1">
    <location>
        <begin position="1"/>
        <end position="46"/>
    </location>
</feature>
<feature type="compositionally biased region" description="Basic and acidic residues" evidence="1">
    <location>
        <begin position="1"/>
        <end position="26"/>
    </location>
</feature>